<dbReference type="PANTHER" id="PTHR10336">
    <property type="entry name" value="PHOSPHOINOSITIDE-SPECIFIC PHOSPHOLIPASE C FAMILY PROTEIN"/>
    <property type="match status" value="1"/>
</dbReference>
<evidence type="ECO:0000259" key="4">
    <source>
        <dbReference type="PROSITE" id="PS50004"/>
    </source>
</evidence>
<comment type="catalytic activity">
    <reaction evidence="2">
        <text>a 1,2-diacyl-sn-glycero-3-phospho-(1D-myo-inositol-4,5-bisphosphate) + H2O = 1D-myo-inositol 1,4,5-trisphosphate + a 1,2-diacyl-sn-glycerol + H(+)</text>
        <dbReference type="Rhea" id="RHEA:33179"/>
        <dbReference type="ChEBI" id="CHEBI:15377"/>
        <dbReference type="ChEBI" id="CHEBI:15378"/>
        <dbReference type="ChEBI" id="CHEBI:17815"/>
        <dbReference type="ChEBI" id="CHEBI:58456"/>
        <dbReference type="ChEBI" id="CHEBI:203600"/>
        <dbReference type="EC" id="3.1.4.11"/>
    </reaction>
</comment>
<keyword evidence="1" id="KW-0807">Transducer</keyword>
<dbReference type="SMART" id="SM00148">
    <property type="entry name" value="PLCXc"/>
    <property type="match status" value="1"/>
</dbReference>
<dbReference type="GO" id="GO:0016042">
    <property type="term" value="P:lipid catabolic process"/>
    <property type="evidence" value="ECO:0007669"/>
    <property type="project" value="UniProtKB-KW"/>
</dbReference>
<dbReference type="InterPro" id="IPR001711">
    <property type="entry name" value="PLipase_C_Pinositol-sp_Y"/>
</dbReference>
<dbReference type="PANTHER" id="PTHR10336:SF82">
    <property type="entry name" value="PHOSPHOINOSITIDE PHOSPHOLIPASE C"/>
    <property type="match status" value="1"/>
</dbReference>
<dbReference type="SMART" id="SM00239">
    <property type="entry name" value="C2"/>
    <property type="match status" value="1"/>
</dbReference>
<evidence type="ECO:0000256" key="2">
    <source>
        <dbReference type="RuleBase" id="RU361133"/>
    </source>
</evidence>
<evidence type="ECO:0000313" key="6">
    <source>
        <dbReference type="EMBL" id="CEJ81952.1"/>
    </source>
</evidence>
<keyword evidence="2" id="KW-0378">Hydrolase</keyword>
<name>A0A0A1T6N5_9HYPO</name>
<dbReference type="GO" id="GO:0051209">
    <property type="term" value="P:release of sequestered calcium ion into cytosol"/>
    <property type="evidence" value="ECO:0007669"/>
    <property type="project" value="TreeGrafter"/>
</dbReference>
<dbReference type="InterPro" id="IPR056584">
    <property type="entry name" value="EF-hand_15"/>
</dbReference>
<dbReference type="Gene3D" id="2.60.40.150">
    <property type="entry name" value="C2 domain"/>
    <property type="match status" value="1"/>
</dbReference>
<feature type="compositionally biased region" description="Polar residues" evidence="3">
    <location>
        <begin position="65"/>
        <end position="77"/>
    </location>
</feature>
<dbReference type="OrthoDB" id="269822at2759"/>
<feature type="region of interest" description="Disordered" evidence="3">
    <location>
        <begin position="339"/>
        <end position="367"/>
    </location>
</feature>
<feature type="region of interest" description="Disordered" evidence="3">
    <location>
        <begin position="49"/>
        <end position="77"/>
    </location>
</feature>
<dbReference type="PROSITE" id="PS50004">
    <property type="entry name" value="C2"/>
    <property type="match status" value="1"/>
</dbReference>
<dbReference type="EMBL" id="CDHN01000001">
    <property type="protein sequence ID" value="CEJ81952.1"/>
    <property type="molecule type" value="Genomic_DNA"/>
</dbReference>
<feature type="domain" description="C2" evidence="4">
    <location>
        <begin position="490"/>
        <end position="637"/>
    </location>
</feature>
<dbReference type="Pfam" id="PF00387">
    <property type="entry name" value="PI-PLC-Y"/>
    <property type="match status" value="1"/>
</dbReference>
<dbReference type="InterPro" id="IPR000008">
    <property type="entry name" value="C2_dom"/>
</dbReference>
<keyword evidence="7" id="KW-1185">Reference proteome</keyword>
<dbReference type="InterPro" id="IPR035892">
    <property type="entry name" value="C2_domain_sf"/>
</dbReference>
<dbReference type="InterPro" id="IPR000909">
    <property type="entry name" value="PLipase_C_PInositol-sp_X_dom"/>
</dbReference>
<dbReference type="HOGENOM" id="CLU_002738_3_0_1"/>
<evidence type="ECO:0000256" key="3">
    <source>
        <dbReference type="SAM" id="MobiDB-lite"/>
    </source>
</evidence>
<dbReference type="PROSITE" id="PS50007">
    <property type="entry name" value="PIPLC_X_DOMAIN"/>
    <property type="match status" value="1"/>
</dbReference>
<dbReference type="CDD" id="cd00275">
    <property type="entry name" value="C2_PLC_like"/>
    <property type="match status" value="1"/>
</dbReference>
<dbReference type="SUPFAM" id="SSF49562">
    <property type="entry name" value="C2 domain (Calcium/lipid-binding domain, CaLB)"/>
    <property type="match status" value="1"/>
</dbReference>
<dbReference type="PROSITE" id="PS50008">
    <property type="entry name" value="PIPLC_Y_DOMAIN"/>
    <property type="match status" value="1"/>
</dbReference>
<keyword evidence="2" id="KW-0442">Lipid degradation</keyword>
<protein>
    <recommendedName>
        <fullName evidence="2">Phosphoinositide phospholipase C</fullName>
        <ecNumber evidence="2">3.1.4.11</ecNumber>
    </recommendedName>
</protein>
<sequence length="656" mass="72904">MEDGPTVVPDETPVFDAARPQRIVEELDATVLKSLKGIYEAHAQSQEKWSAEQTQVFSEKVQQEEPGSSGASQLTNDNGGLDFKQFLSYMTSQDGAVNNRPPKQDLTWPLASYFISSSHNTYLTGNQLSSHSTTDAYKNVLLRGCRCVEIDVWDGAESDDESETAHKSTTLLRQSQKEQLGRRLSKLKKNLPDSITSKLANSSIEKKLKAHLYDKQQGSSPSSKTESSADEEPPRLKHRASSAEPRVLHGYTLTKEVSFRDVCSAIRDDAFTVSDLPLIISLEVHCRPEQQLLMVSIMKEAFSGFLAPELDVDAAELPSPESLKRKILIKVKYARPEALAEAEQSEDPGDSGDERLPVAGEGDAVPAKPKKAAKIIEELSRLGVYTKAISFKTWTQPEAKMPTHIFSLAEKKYLDHRENHGESLFEHNRNYLLRAYPSGLRIGSSNLNPPPFWASGAQIVALNWQQTDEGIMLNEAMFGDTDGYVLKPSSYRPLKAGVTATPIQAKTLSLCITMIAAQGIPLPKGDKSDKGFNPYIKVEVHVDGNPGHMASKGGKMAVDFHDREVEHKLRTHTHKGRNIDLKEQKLTFPAISGVVEELTFVRFTIRDDEIGHDDLAAWACLRLDRLRSGYRFVHLWDSRSMRSQGAVLIKVEKSLA</sequence>
<evidence type="ECO:0000256" key="1">
    <source>
        <dbReference type="ARBA" id="ARBA00023224"/>
    </source>
</evidence>
<dbReference type="CDD" id="cd08598">
    <property type="entry name" value="PI-PLC1c_yeast"/>
    <property type="match status" value="1"/>
</dbReference>
<feature type="domain" description="PI-PLC Y-box" evidence="5">
    <location>
        <begin position="379"/>
        <end position="492"/>
    </location>
</feature>
<dbReference type="GO" id="GO:0048015">
    <property type="term" value="P:phosphatidylinositol-mediated signaling"/>
    <property type="evidence" value="ECO:0007669"/>
    <property type="project" value="TreeGrafter"/>
</dbReference>
<dbReference type="EC" id="3.1.4.11" evidence="2"/>
<dbReference type="Gene3D" id="3.20.20.190">
    <property type="entry name" value="Phosphatidylinositol (PI) phosphodiesterase"/>
    <property type="match status" value="2"/>
</dbReference>
<dbReference type="InterPro" id="IPR017946">
    <property type="entry name" value="PLC-like_Pdiesterase_TIM-brl"/>
</dbReference>
<dbReference type="Pfam" id="PF00388">
    <property type="entry name" value="PI-PLC-X"/>
    <property type="match status" value="1"/>
</dbReference>
<evidence type="ECO:0000259" key="5">
    <source>
        <dbReference type="PROSITE" id="PS50008"/>
    </source>
</evidence>
<dbReference type="SMART" id="SM00149">
    <property type="entry name" value="PLCYc"/>
    <property type="match status" value="1"/>
</dbReference>
<dbReference type="Pfam" id="PF23617">
    <property type="entry name" value="EF-hand_15"/>
    <property type="match status" value="1"/>
</dbReference>
<feature type="region of interest" description="Disordered" evidence="3">
    <location>
        <begin position="156"/>
        <end position="179"/>
    </location>
</feature>
<reference evidence="6 7" key="1">
    <citation type="journal article" date="2015" name="Genome Announc.">
        <title>Draft Genome Sequence and Gene Annotation of the Entomopathogenic Fungus Verticillium hemipterigenum.</title>
        <authorList>
            <person name="Horn F."/>
            <person name="Habel A."/>
            <person name="Scharf D.H."/>
            <person name="Dworschak J."/>
            <person name="Brakhage A.A."/>
            <person name="Guthke R."/>
            <person name="Hertweck C."/>
            <person name="Linde J."/>
        </authorList>
    </citation>
    <scope>NUCLEOTIDE SEQUENCE [LARGE SCALE GENOMIC DNA]</scope>
</reference>
<dbReference type="PRINTS" id="PR00390">
    <property type="entry name" value="PHPHLIPASEC"/>
</dbReference>
<dbReference type="InterPro" id="IPR001192">
    <property type="entry name" value="PI-PLC_fam"/>
</dbReference>
<keyword evidence="2" id="KW-0443">Lipid metabolism</keyword>
<dbReference type="AlphaFoldDB" id="A0A0A1T6N5"/>
<gene>
    <name evidence="6" type="ORF">VHEMI02049</name>
</gene>
<evidence type="ECO:0000313" key="7">
    <source>
        <dbReference type="Proteomes" id="UP000039046"/>
    </source>
</evidence>
<proteinExistence type="predicted"/>
<dbReference type="Proteomes" id="UP000039046">
    <property type="component" value="Unassembled WGS sequence"/>
</dbReference>
<dbReference type="GO" id="GO:0004435">
    <property type="term" value="F:phosphatidylinositol-4,5-bisphosphate phospholipase C activity"/>
    <property type="evidence" value="ECO:0007669"/>
    <property type="project" value="UniProtKB-EC"/>
</dbReference>
<dbReference type="STRING" id="1531966.A0A0A1T6N5"/>
<accession>A0A0A1T6N5</accession>
<dbReference type="SUPFAM" id="SSF51695">
    <property type="entry name" value="PLC-like phosphodiesterases"/>
    <property type="match status" value="1"/>
</dbReference>
<organism evidence="6 7">
    <name type="scientific">[Torrubiella] hemipterigena</name>
    <dbReference type="NCBI Taxonomy" id="1531966"/>
    <lineage>
        <taxon>Eukaryota</taxon>
        <taxon>Fungi</taxon>
        <taxon>Dikarya</taxon>
        <taxon>Ascomycota</taxon>
        <taxon>Pezizomycotina</taxon>
        <taxon>Sordariomycetes</taxon>
        <taxon>Hypocreomycetidae</taxon>
        <taxon>Hypocreales</taxon>
        <taxon>Clavicipitaceae</taxon>
        <taxon>Clavicipitaceae incertae sedis</taxon>
        <taxon>'Torrubiella' clade</taxon>
    </lineage>
</organism>
<feature type="region of interest" description="Disordered" evidence="3">
    <location>
        <begin position="212"/>
        <end position="243"/>
    </location>
</feature>
<feature type="compositionally biased region" description="Polar residues" evidence="3">
    <location>
        <begin position="216"/>
        <end position="226"/>
    </location>
</feature>